<feature type="transmembrane region" description="Helical" evidence="7">
    <location>
        <begin position="105"/>
        <end position="128"/>
    </location>
</feature>
<evidence type="ECO:0000256" key="2">
    <source>
        <dbReference type="ARBA" id="ARBA00022448"/>
    </source>
</evidence>
<dbReference type="Gene3D" id="1.20.1720.10">
    <property type="entry name" value="Multidrug resistance protein D"/>
    <property type="match status" value="1"/>
</dbReference>
<feature type="transmembrane region" description="Helical" evidence="7">
    <location>
        <begin position="419"/>
        <end position="442"/>
    </location>
</feature>
<comment type="subcellular location">
    <subcellularLocation>
        <location evidence="1">Cell membrane</location>
        <topology evidence="1">Multi-pass membrane protein</topology>
    </subcellularLocation>
</comment>
<dbReference type="GO" id="GO:0005886">
    <property type="term" value="C:plasma membrane"/>
    <property type="evidence" value="ECO:0007669"/>
    <property type="project" value="UniProtKB-SubCell"/>
</dbReference>
<feature type="transmembrane region" description="Helical" evidence="7">
    <location>
        <begin position="264"/>
        <end position="286"/>
    </location>
</feature>
<feature type="transmembrane region" description="Helical" evidence="7">
    <location>
        <begin position="12"/>
        <end position="39"/>
    </location>
</feature>
<evidence type="ECO:0000256" key="3">
    <source>
        <dbReference type="ARBA" id="ARBA00022475"/>
    </source>
</evidence>
<feature type="transmembrane region" description="Helical" evidence="7">
    <location>
        <begin position="351"/>
        <end position="374"/>
    </location>
</feature>
<gene>
    <name evidence="9" type="ORF">OJ997_34840</name>
</gene>
<dbReference type="SUPFAM" id="SSF103473">
    <property type="entry name" value="MFS general substrate transporter"/>
    <property type="match status" value="1"/>
</dbReference>
<evidence type="ECO:0000259" key="8">
    <source>
        <dbReference type="PROSITE" id="PS50850"/>
    </source>
</evidence>
<dbReference type="CDD" id="cd17321">
    <property type="entry name" value="MFS_MMR_MDR_like"/>
    <property type="match status" value="1"/>
</dbReference>
<feature type="transmembrane region" description="Helical" evidence="7">
    <location>
        <begin position="298"/>
        <end position="316"/>
    </location>
</feature>
<evidence type="ECO:0000256" key="1">
    <source>
        <dbReference type="ARBA" id="ARBA00004651"/>
    </source>
</evidence>
<evidence type="ECO:0000313" key="10">
    <source>
        <dbReference type="Proteomes" id="UP001147653"/>
    </source>
</evidence>
<feature type="transmembrane region" description="Helical" evidence="7">
    <location>
        <begin position="140"/>
        <end position="163"/>
    </location>
</feature>
<dbReference type="EMBL" id="JAPDDP010000120">
    <property type="protein sequence ID" value="MDA0185535.1"/>
    <property type="molecule type" value="Genomic_DNA"/>
</dbReference>
<dbReference type="InterPro" id="IPR020846">
    <property type="entry name" value="MFS_dom"/>
</dbReference>
<keyword evidence="5 7" id="KW-1133">Transmembrane helix</keyword>
<evidence type="ECO:0000256" key="7">
    <source>
        <dbReference type="SAM" id="Phobius"/>
    </source>
</evidence>
<keyword evidence="4 7" id="KW-0812">Transmembrane</keyword>
<feature type="transmembrane region" description="Helical" evidence="7">
    <location>
        <begin position="386"/>
        <end position="407"/>
    </location>
</feature>
<dbReference type="InterPro" id="IPR005829">
    <property type="entry name" value="Sugar_transporter_CS"/>
</dbReference>
<dbReference type="InterPro" id="IPR011701">
    <property type="entry name" value="MFS"/>
</dbReference>
<dbReference type="InterPro" id="IPR036259">
    <property type="entry name" value="MFS_trans_sf"/>
</dbReference>
<dbReference type="PANTHER" id="PTHR42718">
    <property type="entry name" value="MAJOR FACILITATOR SUPERFAMILY MULTIDRUG TRANSPORTER MFSC"/>
    <property type="match status" value="1"/>
</dbReference>
<dbReference type="PANTHER" id="PTHR42718:SF46">
    <property type="entry name" value="BLR6921 PROTEIN"/>
    <property type="match status" value="1"/>
</dbReference>
<feature type="transmembrane region" description="Helical" evidence="7">
    <location>
        <begin position="81"/>
        <end position="99"/>
    </location>
</feature>
<name>A0A9X3NIH0_9ACTN</name>
<dbReference type="Proteomes" id="UP001147653">
    <property type="component" value="Unassembled WGS sequence"/>
</dbReference>
<organism evidence="9 10">
    <name type="scientific">Solirubrobacter phytolaccae</name>
    <dbReference type="NCBI Taxonomy" id="1404360"/>
    <lineage>
        <taxon>Bacteria</taxon>
        <taxon>Bacillati</taxon>
        <taxon>Actinomycetota</taxon>
        <taxon>Thermoleophilia</taxon>
        <taxon>Solirubrobacterales</taxon>
        <taxon>Solirubrobacteraceae</taxon>
        <taxon>Solirubrobacter</taxon>
    </lineage>
</organism>
<dbReference type="Gene3D" id="1.20.1250.20">
    <property type="entry name" value="MFS general substrate transporter like domains"/>
    <property type="match status" value="1"/>
</dbReference>
<feature type="domain" description="Major facilitator superfamily (MFS) profile" evidence="8">
    <location>
        <begin position="15"/>
        <end position="447"/>
    </location>
</feature>
<dbReference type="AlphaFoldDB" id="A0A9X3NIH0"/>
<comment type="caution">
    <text evidence="9">The sequence shown here is derived from an EMBL/GenBank/DDBJ whole genome shotgun (WGS) entry which is preliminary data.</text>
</comment>
<evidence type="ECO:0000256" key="6">
    <source>
        <dbReference type="ARBA" id="ARBA00023136"/>
    </source>
</evidence>
<sequence length="455" mass="46936">MTSSSPKWDAKLWGALILLCGIVFLDGLDVSMVGVALPSIQADLGLTTSELQWVVSAYVLGLGGLLLLGGRAADLLGRRRVLIGALAVFTVASLVGGLVDDPALLIAARFIKGAAAAFTVPAALSLITTTFTEGPARNKALAIFNAFGASGFSFGLVFGGLLTSADWRLTFVLPVPVAAILLALIPRYLTKDRPYLGPKRRYDLPGAVLLTAGMLVLVHALVEERAVEGVIAIALLAAFVIIERRSSHPLVRLGILRSGPLVRANLGAMALFGAYVGFQFIATLYLQTTLGWSALETALAFLPGGLLVASGAPRMGTVISRYGTTKPILASTVAFAAGYALFLPVDATPYFVTFLPVMLLVGLGFTLGYAALNVQATSGVADHEQGLAAGLVQTSFQMGGAIVLAAVTSVVSAGTTGDYRAAVGVVLGVAVVSIALALVGVARPQTEEAYALDPA</sequence>
<feature type="transmembrane region" description="Helical" evidence="7">
    <location>
        <begin position="202"/>
        <end position="220"/>
    </location>
</feature>
<keyword evidence="3" id="KW-1003">Cell membrane</keyword>
<evidence type="ECO:0000256" key="4">
    <source>
        <dbReference type="ARBA" id="ARBA00022692"/>
    </source>
</evidence>
<dbReference type="PROSITE" id="PS50850">
    <property type="entry name" value="MFS"/>
    <property type="match status" value="1"/>
</dbReference>
<evidence type="ECO:0000313" key="9">
    <source>
        <dbReference type="EMBL" id="MDA0185535.1"/>
    </source>
</evidence>
<feature type="transmembrane region" description="Helical" evidence="7">
    <location>
        <begin position="226"/>
        <end position="243"/>
    </location>
</feature>
<evidence type="ECO:0000256" key="5">
    <source>
        <dbReference type="ARBA" id="ARBA00022989"/>
    </source>
</evidence>
<keyword evidence="10" id="KW-1185">Reference proteome</keyword>
<feature type="transmembrane region" description="Helical" evidence="7">
    <location>
        <begin position="51"/>
        <end position="69"/>
    </location>
</feature>
<dbReference type="GO" id="GO:0022857">
    <property type="term" value="F:transmembrane transporter activity"/>
    <property type="evidence" value="ECO:0007669"/>
    <property type="project" value="InterPro"/>
</dbReference>
<feature type="transmembrane region" description="Helical" evidence="7">
    <location>
        <begin position="328"/>
        <end position="345"/>
    </location>
</feature>
<keyword evidence="2" id="KW-0813">Transport</keyword>
<protein>
    <submittedName>
        <fullName evidence="9">MFS transporter</fullName>
    </submittedName>
</protein>
<feature type="transmembrane region" description="Helical" evidence="7">
    <location>
        <begin position="169"/>
        <end position="190"/>
    </location>
</feature>
<dbReference type="PROSITE" id="PS00216">
    <property type="entry name" value="SUGAR_TRANSPORT_1"/>
    <property type="match status" value="1"/>
</dbReference>
<accession>A0A9X3NIH0</accession>
<keyword evidence="6 7" id="KW-0472">Membrane</keyword>
<reference evidence="9" key="1">
    <citation type="submission" date="2022-10" db="EMBL/GenBank/DDBJ databases">
        <title>The WGS of Solirubrobacter phytolaccae KCTC 29190.</title>
        <authorList>
            <person name="Jiang Z."/>
        </authorList>
    </citation>
    <scope>NUCLEOTIDE SEQUENCE</scope>
    <source>
        <strain evidence="9">KCTC 29190</strain>
    </source>
</reference>
<proteinExistence type="predicted"/>
<dbReference type="Pfam" id="PF07690">
    <property type="entry name" value="MFS_1"/>
    <property type="match status" value="1"/>
</dbReference>